<reference evidence="1 2" key="1">
    <citation type="submission" date="2019-04" db="EMBL/GenBank/DDBJ databases">
        <title>Nine Novel Phages from a Plateau Lake in Southwest China Provide Insights into Aeromonas Phage Diversity.</title>
        <authorList>
            <person name="Xiao W."/>
            <person name="Bai M."/>
            <person name="Wang Y."/>
            <person name="Cui X."/>
        </authorList>
    </citation>
    <scope>NUCLEOTIDE SEQUENCE [LARGE SCALE GENOMIC DNA]</scope>
</reference>
<proteinExistence type="predicted"/>
<evidence type="ECO:0000313" key="2">
    <source>
        <dbReference type="Proteomes" id="UP000316128"/>
    </source>
</evidence>
<accession>A0A4Y5TZN9</accession>
<sequence>MSMLNIEIKTKLEKNSKITKLATISTETRWSAKVTRYGILEDVTWTIYAGHLVMKSGKSFLFKDALHEATTMLESYMNDPLFKYLGENK</sequence>
<evidence type="ECO:0000313" key="1">
    <source>
        <dbReference type="EMBL" id="QDB74047.1"/>
    </source>
</evidence>
<keyword evidence="2" id="KW-1185">Reference proteome</keyword>
<name>A0A4Y5TZN9_9CAUD</name>
<gene>
    <name evidence="1" type="ORF">2L372D_133</name>
</gene>
<dbReference type="Proteomes" id="UP000316128">
    <property type="component" value="Segment"/>
</dbReference>
<organism evidence="1 2">
    <name type="scientific">Aeromonas phage 2L372D</name>
    <dbReference type="NCBI Taxonomy" id="2588097"/>
    <lineage>
        <taxon>Viruses</taxon>
        <taxon>Duplodnaviria</taxon>
        <taxon>Heunggongvirae</taxon>
        <taxon>Uroviricota</taxon>
        <taxon>Caudoviricetes</taxon>
        <taxon>Plateaulakevirus</taxon>
        <taxon>Plateaulakevirus pv2L372D</taxon>
    </lineage>
</organism>
<protein>
    <submittedName>
        <fullName evidence="1">Uncharacterized protein</fullName>
    </submittedName>
</protein>
<dbReference type="EMBL" id="MK804893">
    <property type="protein sequence ID" value="QDB74047.1"/>
    <property type="molecule type" value="Genomic_DNA"/>
</dbReference>